<dbReference type="EMBL" id="CP023445">
    <property type="protein sequence ID" value="ATE53140.1"/>
    <property type="molecule type" value="Genomic_DNA"/>
</dbReference>
<protein>
    <submittedName>
        <fullName evidence="6">Ribokinase</fullName>
    </submittedName>
</protein>
<dbReference type="PROSITE" id="PS00583">
    <property type="entry name" value="PFKB_KINASES_1"/>
    <property type="match status" value="1"/>
</dbReference>
<evidence type="ECO:0000256" key="1">
    <source>
        <dbReference type="ARBA" id="ARBA00010688"/>
    </source>
</evidence>
<sequence>MRAAGSGIVVVGDAGLDVVARHSGPIVHGGDSRASVTIEPGGAGANTAVWLAACGSSPVLVARVGADSAGRQVHAELTSAGVRCAFAVDPDAATCCVVVLVDDTGQRTMLPDRGANARFSPEDVNPELLAGSSHLHLSGYVLLDASSRPAGLEVLRMAREAGLTTSVDPQSAALVYDGFLDDIRGVDLLLPNAEELVALTGSADPASAVALLDVVGAVAATSGADGASWVDADGVVSVPATDVECVDSTGAGDAFDAGLLAAWLAGASRRDALLGGVRAAGRAVSSVGAQPPLRAQPSMT</sequence>
<dbReference type="SUPFAM" id="SSF53613">
    <property type="entry name" value="Ribokinase-like"/>
    <property type="match status" value="1"/>
</dbReference>
<dbReference type="Proteomes" id="UP000218505">
    <property type="component" value="Chromosome"/>
</dbReference>
<dbReference type="PROSITE" id="PS00584">
    <property type="entry name" value="PFKB_KINASES_2"/>
    <property type="match status" value="1"/>
</dbReference>
<evidence type="ECO:0000259" key="5">
    <source>
        <dbReference type="Pfam" id="PF00294"/>
    </source>
</evidence>
<dbReference type="PRINTS" id="PR00990">
    <property type="entry name" value="RIBOKINASE"/>
</dbReference>
<keyword evidence="2 4" id="KW-0808">Transferase</keyword>
<comment type="similarity">
    <text evidence="1 4">Belongs to the carbohydrate kinase PfkB family.</text>
</comment>
<dbReference type="KEGG" id="apre:CNX65_07430"/>
<dbReference type="AlphaFoldDB" id="A0A290Z292"/>
<evidence type="ECO:0000313" key="6">
    <source>
        <dbReference type="EMBL" id="ATE53140.1"/>
    </source>
</evidence>
<proteinExistence type="inferred from homology"/>
<reference evidence="6" key="1">
    <citation type="submission" date="2017-09" db="EMBL/GenBank/DDBJ databases">
        <title>Complete Genome Sequence of ansamitocin-producing Bacterium Actinosynnema pretiosum X47.</title>
        <authorList>
            <person name="Cao G."/>
            <person name="Zong G."/>
            <person name="Zhong C."/>
            <person name="Fu J."/>
        </authorList>
    </citation>
    <scope>NUCLEOTIDE SEQUENCE [LARGE SCALE GENOMIC DNA]</scope>
    <source>
        <strain evidence="6">X47</strain>
    </source>
</reference>
<dbReference type="Pfam" id="PF00294">
    <property type="entry name" value="PfkB"/>
    <property type="match status" value="1"/>
</dbReference>
<dbReference type="Gene3D" id="3.40.1190.20">
    <property type="match status" value="1"/>
</dbReference>
<evidence type="ECO:0000256" key="3">
    <source>
        <dbReference type="ARBA" id="ARBA00022777"/>
    </source>
</evidence>
<dbReference type="CDD" id="cd01166">
    <property type="entry name" value="KdgK"/>
    <property type="match status" value="1"/>
</dbReference>
<dbReference type="InterPro" id="IPR002139">
    <property type="entry name" value="Ribo/fructo_kinase"/>
</dbReference>
<keyword evidence="3 4" id="KW-0418">Kinase</keyword>
<evidence type="ECO:0000256" key="2">
    <source>
        <dbReference type="ARBA" id="ARBA00022679"/>
    </source>
</evidence>
<evidence type="ECO:0000256" key="4">
    <source>
        <dbReference type="RuleBase" id="RU003704"/>
    </source>
</evidence>
<dbReference type="GO" id="GO:0016301">
    <property type="term" value="F:kinase activity"/>
    <property type="evidence" value="ECO:0007669"/>
    <property type="project" value="UniProtKB-KW"/>
</dbReference>
<dbReference type="InterPro" id="IPR011611">
    <property type="entry name" value="PfkB_dom"/>
</dbReference>
<feature type="domain" description="Carbohydrate kinase PfkB" evidence="5">
    <location>
        <begin position="8"/>
        <end position="293"/>
    </location>
</feature>
<dbReference type="GO" id="GO:0006796">
    <property type="term" value="P:phosphate-containing compound metabolic process"/>
    <property type="evidence" value="ECO:0007669"/>
    <property type="project" value="UniProtKB-ARBA"/>
</dbReference>
<dbReference type="RefSeq" id="WP_096492101.1">
    <property type="nucleotide sequence ID" value="NZ_CP023445.1"/>
</dbReference>
<accession>A0A290Z292</accession>
<gene>
    <name evidence="6" type="ORF">CNX65_07430</name>
</gene>
<evidence type="ECO:0000313" key="7">
    <source>
        <dbReference type="Proteomes" id="UP000218505"/>
    </source>
</evidence>
<organism evidence="6 7">
    <name type="scientific">Actinosynnema pretiosum</name>
    <dbReference type="NCBI Taxonomy" id="42197"/>
    <lineage>
        <taxon>Bacteria</taxon>
        <taxon>Bacillati</taxon>
        <taxon>Actinomycetota</taxon>
        <taxon>Actinomycetes</taxon>
        <taxon>Pseudonocardiales</taxon>
        <taxon>Pseudonocardiaceae</taxon>
        <taxon>Actinosynnema</taxon>
    </lineage>
</organism>
<dbReference type="PANTHER" id="PTHR10584:SF167">
    <property type="entry name" value="PFKB DOMAIN PROTEIN"/>
    <property type="match status" value="1"/>
</dbReference>
<dbReference type="InterPro" id="IPR029056">
    <property type="entry name" value="Ribokinase-like"/>
</dbReference>
<dbReference type="PANTHER" id="PTHR10584">
    <property type="entry name" value="SUGAR KINASE"/>
    <property type="match status" value="1"/>
</dbReference>
<keyword evidence="7" id="KW-1185">Reference proteome</keyword>
<name>A0A290Z292_9PSEU</name>
<dbReference type="InterPro" id="IPR002173">
    <property type="entry name" value="Carboh/pur_kinase_PfkB_CS"/>
</dbReference>